<sequence>MYQFKRRVFKAFFISEYDQKIPYFQRYELAGGYHLHASEDYLPVMAEEDGRKVFVLGYCYDIRDSGRSIPDIAEELAEADEEARLEELDNLNGRYVIILTEADKVYVYSDATSFKPVFYNEDYRLVSSHEYLLRNFIKDIHGEKLSMTKLYNKGFLDLTNTDRVYKLSPSLELEVTRFDRRRVFPRKERVEKSVEELVDESSLFFEESNKWLEQQKNLQFSLTGGVDSRVSLALIKPIVNQVKFFTYLKSETSLTSRTLKKAYTNDEKIVMEIVDNLNLDHEFFHIDPERDKETEKYFQKIENTVSSKHSYQLSKHLNESPQFAGALHIKSTIQSIGKSSYDKHLYDENTFDNMMRGISKWAPSVYKGEENKEAFESLIKGFMKRSLLDMEGLHGYHALDIMFLESRLGNFQSNITQETDNTLDIFNHFNSRKMIEHLLSPSLEDRQNQAFVKKIVDRHWPILNFFAINDGKNLMESYNSLLREGTDRKIVKNSLEYVIVEKCENLTAINQGGHIDVVPISLPLSVDEKYSVELRNNNEVEFPVTIQSFYTNEKGRGAIIVKINDRSFDIIDLNEGLKLILEPDEKVSIRYFYESDKNKKSWLDASKIKIFK</sequence>
<keyword evidence="2" id="KW-1185">Reference proteome</keyword>
<evidence type="ECO:0000313" key="2">
    <source>
        <dbReference type="Proteomes" id="UP001455384"/>
    </source>
</evidence>
<dbReference type="Proteomes" id="UP001455384">
    <property type="component" value="Chromosome"/>
</dbReference>
<protein>
    <recommendedName>
        <fullName evidence="3">Asparagine synthetase domain-containing protein</fullName>
    </recommendedName>
</protein>
<name>A0ABZ3CJK2_9STAP</name>
<organism evidence="1 2">
    <name type="scientific">Salinicoccus bachuensis</name>
    <dbReference type="NCBI Taxonomy" id="3136731"/>
    <lineage>
        <taxon>Bacteria</taxon>
        <taxon>Bacillati</taxon>
        <taxon>Bacillota</taxon>
        <taxon>Bacilli</taxon>
        <taxon>Bacillales</taxon>
        <taxon>Staphylococcaceae</taxon>
        <taxon>Salinicoccus</taxon>
    </lineage>
</organism>
<accession>A0ABZ3CJK2</accession>
<evidence type="ECO:0000313" key="1">
    <source>
        <dbReference type="EMBL" id="WZX30214.1"/>
    </source>
</evidence>
<dbReference type="RefSeq" id="WP_342388733.1">
    <property type="nucleotide sequence ID" value="NZ_CP138333.2"/>
</dbReference>
<dbReference type="EMBL" id="CP138333">
    <property type="protein sequence ID" value="WZX30214.1"/>
    <property type="molecule type" value="Genomic_DNA"/>
</dbReference>
<dbReference type="SUPFAM" id="SSF52402">
    <property type="entry name" value="Adenine nucleotide alpha hydrolases-like"/>
    <property type="match status" value="1"/>
</dbReference>
<gene>
    <name evidence="1" type="ORF">RQP18_03260</name>
</gene>
<proteinExistence type="predicted"/>
<dbReference type="Gene3D" id="3.40.50.620">
    <property type="entry name" value="HUPs"/>
    <property type="match status" value="1"/>
</dbReference>
<dbReference type="InterPro" id="IPR014729">
    <property type="entry name" value="Rossmann-like_a/b/a_fold"/>
</dbReference>
<reference evidence="2" key="1">
    <citation type="submission" date="2023-10" db="EMBL/GenBank/DDBJ databases">
        <title>Genome analysis and identification of Salinococcus sp. Bachu38 nov., a PGPR from the rhizosphere of Tamarix.</title>
        <authorList>
            <person name="Liang Z."/>
            <person name="Zhang X."/>
            <person name="Jia J."/>
            <person name="Chen X."/>
            <person name="Wang Y."/>
            <person name="Wang Q."/>
            <person name="Wang R."/>
        </authorList>
    </citation>
    <scope>NUCLEOTIDE SEQUENCE [LARGE SCALE GENOMIC DNA]</scope>
    <source>
        <strain evidence="2">Bachu38</strain>
    </source>
</reference>
<evidence type="ECO:0008006" key="3">
    <source>
        <dbReference type="Google" id="ProtNLM"/>
    </source>
</evidence>